<organism evidence="3 4">
    <name type="scientific">Ferrovibrio terrae</name>
    <dbReference type="NCBI Taxonomy" id="2594003"/>
    <lineage>
        <taxon>Bacteria</taxon>
        <taxon>Pseudomonadati</taxon>
        <taxon>Pseudomonadota</taxon>
        <taxon>Alphaproteobacteria</taxon>
        <taxon>Rhodospirillales</taxon>
        <taxon>Rhodospirillaceae</taxon>
        <taxon>Ferrovibrio</taxon>
    </lineage>
</organism>
<evidence type="ECO:0000259" key="2">
    <source>
        <dbReference type="SMART" id="SM00829"/>
    </source>
</evidence>
<evidence type="ECO:0000313" key="3">
    <source>
        <dbReference type="EMBL" id="QDO98208.1"/>
    </source>
</evidence>
<keyword evidence="1" id="KW-0560">Oxidoreductase</keyword>
<dbReference type="Gene3D" id="3.90.180.10">
    <property type="entry name" value="Medium-chain alcohol dehydrogenases, catalytic domain"/>
    <property type="match status" value="1"/>
</dbReference>
<sequence>MAGKNTQVLMKQHPKGAVTEQDFEIVQRDIPKPGPDQVLVRNVYLSLDPYMRGRMDAVRSYAAHLNPGDMMGGGTVGLVIESNVEKLPVGTYVNGMLGWQEYAVAKANELRVLDPKVAPVSTALGVLGMPGCTAHYGLMSIGEPKAGETVVVSAASGAVGSVVGQIAKIKGCRVVGIAGGKDKCDYVVNELGFDACIDYKAGDMQAAFKAATPNRVDVYFENVGGDIMEMVFGRLNAFSRVAICGLISGYDGKPQAFTGMRHILVNRAKVQGFIISEHMGYWPGAIGEMAGWIKAGKLKYREDIAEGLTSAPKAFLGLLTGKNFGKQLVRVSPETL</sequence>
<dbReference type="KEGG" id="fer:FNB15_13425"/>
<dbReference type="PANTHER" id="PTHR43205:SF7">
    <property type="entry name" value="PROSTAGLANDIN REDUCTASE 1"/>
    <property type="match status" value="1"/>
</dbReference>
<dbReference type="InterPro" id="IPR020843">
    <property type="entry name" value="ER"/>
</dbReference>
<protein>
    <submittedName>
        <fullName evidence="3">NADP-dependent oxidoreductase</fullName>
    </submittedName>
</protein>
<accession>A0A516H346</accession>
<feature type="domain" description="Enoyl reductase (ER)" evidence="2">
    <location>
        <begin position="19"/>
        <end position="329"/>
    </location>
</feature>
<dbReference type="GO" id="GO:0016628">
    <property type="term" value="F:oxidoreductase activity, acting on the CH-CH group of donors, NAD or NADP as acceptor"/>
    <property type="evidence" value="ECO:0007669"/>
    <property type="project" value="InterPro"/>
</dbReference>
<evidence type="ECO:0000256" key="1">
    <source>
        <dbReference type="ARBA" id="ARBA00023002"/>
    </source>
</evidence>
<dbReference type="AlphaFoldDB" id="A0A516H346"/>
<dbReference type="SMART" id="SM00829">
    <property type="entry name" value="PKS_ER"/>
    <property type="match status" value="1"/>
</dbReference>
<evidence type="ECO:0000313" key="4">
    <source>
        <dbReference type="Proteomes" id="UP000317496"/>
    </source>
</evidence>
<dbReference type="FunFam" id="3.40.50.720:FF:000121">
    <property type="entry name" value="Prostaglandin reductase 2"/>
    <property type="match status" value="1"/>
</dbReference>
<proteinExistence type="predicted"/>
<dbReference type="Proteomes" id="UP000317496">
    <property type="component" value="Chromosome"/>
</dbReference>
<keyword evidence="4" id="KW-1185">Reference proteome</keyword>
<dbReference type="InterPro" id="IPR036291">
    <property type="entry name" value="NAD(P)-bd_dom_sf"/>
</dbReference>
<dbReference type="Pfam" id="PF16884">
    <property type="entry name" value="ADH_N_2"/>
    <property type="match status" value="1"/>
</dbReference>
<dbReference type="CDD" id="cd05288">
    <property type="entry name" value="PGDH"/>
    <property type="match status" value="1"/>
</dbReference>
<dbReference type="SUPFAM" id="SSF50129">
    <property type="entry name" value="GroES-like"/>
    <property type="match status" value="2"/>
</dbReference>
<dbReference type="SUPFAM" id="SSF51735">
    <property type="entry name" value="NAD(P)-binding Rossmann-fold domains"/>
    <property type="match status" value="1"/>
</dbReference>
<dbReference type="InterPro" id="IPR011032">
    <property type="entry name" value="GroES-like_sf"/>
</dbReference>
<dbReference type="PANTHER" id="PTHR43205">
    <property type="entry name" value="PROSTAGLANDIN REDUCTASE"/>
    <property type="match status" value="1"/>
</dbReference>
<dbReference type="InterPro" id="IPR045010">
    <property type="entry name" value="MDR_fam"/>
</dbReference>
<reference evidence="3 4" key="1">
    <citation type="submission" date="2019-07" db="EMBL/GenBank/DDBJ databases">
        <title>Genome sequencing for Ferrovibrio sp. K5.</title>
        <authorList>
            <person name="Park S.-J."/>
        </authorList>
    </citation>
    <scope>NUCLEOTIDE SEQUENCE [LARGE SCALE GENOMIC DNA]</scope>
    <source>
        <strain evidence="3 4">K5</strain>
    </source>
</reference>
<gene>
    <name evidence="3" type="ORF">FNB15_13425</name>
</gene>
<dbReference type="Pfam" id="PF00107">
    <property type="entry name" value="ADH_zinc_N"/>
    <property type="match status" value="1"/>
</dbReference>
<dbReference type="InterPro" id="IPR041694">
    <property type="entry name" value="ADH_N_2"/>
</dbReference>
<dbReference type="OrthoDB" id="9805663at2"/>
<dbReference type="EMBL" id="CP041636">
    <property type="protein sequence ID" value="QDO98208.1"/>
    <property type="molecule type" value="Genomic_DNA"/>
</dbReference>
<dbReference type="Gene3D" id="3.40.50.720">
    <property type="entry name" value="NAD(P)-binding Rossmann-like Domain"/>
    <property type="match status" value="1"/>
</dbReference>
<dbReference type="InterPro" id="IPR013149">
    <property type="entry name" value="ADH-like_C"/>
</dbReference>
<name>A0A516H346_9PROT</name>